<dbReference type="Pfam" id="PF01261">
    <property type="entry name" value="AP_endonuc_2"/>
    <property type="match status" value="1"/>
</dbReference>
<organism evidence="3 4">
    <name type="scientific">Cellulosimicrobium arenosum</name>
    <dbReference type="NCBI Taxonomy" id="2708133"/>
    <lineage>
        <taxon>Bacteria</taxon>
        <taxon>Bacillati</taxon>
        <taxon>Actinomycetota</taxon>
        <taxon>Actinomycetes</taxon>
        <taxon>Micrococcales</taxon>
        <taxon>Promicromonosporaceae</taxon>
        <taxon>Cellulosimicrobium</taxon>
    </lineage>
</organism>
<feature type="domain" description="Xylose isomerase-like TIM barrel" evidence="2">
    <location>
        <begin position="36"/>
        <end position="287"/>
    </location>
</feature>
<dbReference type="PANTHER" id="PTHR12110:SF52">
    <property type="entry name" value="XYLOSE ISOMERASE"/>
    <property type="match status" value="1"/>
</dbReference>
<dbReference type="Proteomes" id="UP000610846">
    <property type="component" value="Unassembled WGS sequence"/>
</dbReference>
<keyword evidence="1" id="KW-0119">Carbohydrate metabolism</keyword>
<name>A0A927J029_9MICO</name>
<protein>
    <submittedName>
        <fullName evidence="3">Sugar phosphate isomerase/epimerase</fullName>
    </submittedName>
</protein>
<dbReference type="PANTHER" id="PTHR12110">
    <property type="entry name" value="HYDROXYPYRUVATE ISOMERASE"/>
    <property type="match status" value="1"/>
</dbReference>
<keyword evidence="3" id="KW-0413">Isomerase</keyword>
<evidence type="ECO:0000313" key="4">
    <source>
        <dbReference type="Proteomes" id="UP000610846"/>
    </source>
</evidence>
<dbReference type="AlphaFoldDB" id="A0A927J029"/>
<evidence type="ECO:0000313" key="3">
    <source>
        <dbReference type="EMBL" id="MBD8079404.1"/>
    </source>
</evidence>
<sequence>MSARTTLPNRPGEGADLARCSLNTATVKRATLPEAVDAAARAGFGAVGLWRDRVQETGVQRAASIVADAGLRVSSLCRGGFLTAADDAGIASALDDNRRAIEESATLGTHELVFVVGGLPASGVPGAGPRTDAGPGDRDLVAARGRVADRIADLVPFAADHGVRIVLEALHPIFAADRAVISTLGQALDLAAPFHPGTVGVVVDTYHVWWDPALREGIARAGAEGRLAGYQVCDWSLPLADDALLSRGHVGDGYVDFPTITRWVADAGYRGDVETEIFNQSIWDAPFDETVARVGEGYARLVLPSLDTRDDG</sequence>
<gene>
    <name evidence="3" type="ORF">IF651_10105</name>
</gene>
<dbReference type="InterPro" id="IPR013022">
    <property type="entry name" value="Xyl_isomerase-like_TIM-brl"/>
</dbReference>
<dbReference type="Gene3D" id="3.20.20.150">
    <property type="entry name" value="Divalent-metal-dependent TIM barrel enzymes"/>
    <property type="match status" value="1"/>
</dbReference>
<accession>A0A927J029</accession>
<dbReference type="InterPro" id="IPR050312">
    <property type="entry name" value="IolE/XylAMocC-like"/>
</dbReference>
<dbReference type="SUPFAM" id="SSF51658">
    <property type="entry name" value="Xylose isomerase-like"/>
    <property type="match status" value="1"/>
</dbReference>
<keyword evidence="4" id="KW-1185">Reference proteome</keyword>
<proteinExistence type="predicted"/>
<evidence type="ECO:0000259" key="2">
    <source>
        <dbReference type="Pfam" id="PF01261"/>
    </source>
</evidence>
<dbReference type="EMBL" id="JACYHB010000007">
    <property type="protein sequence ID" value="MBD8079404.1"/>
    <property type="molecule type" value="Genomic_DNA"/>
</dbReference>
<reference evidence="3" key="2">
    <citation type="submission" date="2020-09" db="EMBL/GenBank/DDBJ databases">
        <authorList>
            <person name="Yu Y."/>
        </authorList>
    </citation>
    <scope>NUCLEOTIDE SEQUENCE</scope>
    <source>
        <strain evidence="3">KCTC 49039</strain>
    </source>
</reference>
<dbReference type="InterPro" id="IPR036237">
    <property type="entry name" value="Xyl_isomerase-like_sf"/>
</dbReference>
<reference evidence="3" key="1">
    <citation type="journal article" date="2018" name="Curr. Microbiol.">
        <title>Cellulosimicrobium arenosum sp. nov., Isolated from Marine Sediment Sand.</title>
        <authorList>
            <person name="Oh M."/>
            <person name="Kim J.H."/>
            <person name="Yoon J.H."/>
            <person name="Schumann P."/>
            <person name="Kim W."/>
        </authorList>
    </citation>
    <scope>NUCLEOTIDE SEQUENCE</scope>
    <source>
        <strain evidence="3">KCTC 49039</strain>
    </source>
</reference>
<dbReference type="RefSeq" id="WP_191828990.1">
    <property type="nucleotide sequence ID" value="NZ_JACYHB010000007.1"/>
</dbReference>
<dbReference type="GO" id="GO:0016853">
    <property type="term" value="F:isomerase activity"/>
    <property type="evidence" value="ECO:0007669"/>
    <property type="project" value="UniProtKB-KW"/>
</dbReference>
<comment type="caution">
    <text evidence="3">The sequence shown here is derived from an EMBL/GenBank/DDBJ whole genome shotgun (WGS) entry which is preliminary data.</text>
</comment>
<evidence type="ECO:0000256" key="1">
    <source>
        <dbReference type="ARBA" id="ARBA00023277"/>
    </source>
</evidence>